<sequence length="107" mass="11652">MAMSNFTAAFNRFKALLNQYSNATIDMMKVVRDRLNSHTDAVGNVHDLEPADIGLGNVPDWLPATTDQAKSALSNSAFMTPRRTNDYANENIFAVIGGSFKAAADKL</sequence>
<dbReference type="EMBL" id="MF042360">
    <property type="protein sequence ID" value="ARV76835.1"/>
    <property type="molecule type" value="Genomic_DNA"/>
</dbReference>
<evidence type="ECO:0000313" key="2">
    <source>
        <dbReference type="Proteomes" id="UP000225448"/>
    </source>
</evidence>
<proteinExistence type="predicted"/>
<organism evidence="1 2">
    <name type="scientific">Pseudomonas phage Phabio</name>
    <dbReference type="NCBI Taxonomy" id="2006668"/>
    <lineage>
        <taxon>Viruses</taxon>
        <taxon>Duplodnaviria</taxon>
        <taxon>Heunggongvirae</taxon>
        <taxon>Uroviricota</taxon>
        <taxon>Caudoviricetes</taxon>
        <taxon>Chimalliviridae</taxon>
        <taxon>Phabiovirus</taxon>
        <taxon>Phabiovirus phabio</taxon>
    </lineage>
</organism>
<protein>
    <submittedName>
        <fullName evidence="1">Virion structural protein</fullName>
    </submittedName>
</protein>
<name>A0A1Y0SWH2_9CAUD</name>
<reference evidence="1 2" key="1">
    <citation type="submission" date="2017-05" db="EMBL/GenBank/DDBJ databases">
        <authorList>
            <person name="Song R."/>
            <person name="Chenine A.L."/>
            <person name="Ruprecht R.M."/>
        </authorList>
    </citation>
    <scope>NUCLEOTIDE SEQUENCE [LARGE SCALE GENOMIC DNA]</scope>
</reference>
<accession>A0A1Y0SWH2</accession>
<dbReference type="Proteomes" id="UP000225448">
    <property type="component" value="Segment"/>
</dbReference>
<gene>
    <name evidence="1" type="ORF">PHABIO_204</name>
</gene>
<evidence type="ECO:0000313" key="1">
    <source>
        <dbReference type="EMBL" id="ARV76835.1"/>
    </source>
</evidence>
<keyword evidence="2" id="KW-1185">Reference proteome</keyword>